<keyword evidence="2" id="KW-1185">Reference proteome</keyword>
<evidence type="ECO:0000313" key="1">
    <source>
        <dbReference type="EMBL" id="MBD7976388.1"/>
    </source>
</evidence>
<dbReference type="InterPro" id="IPR014746">
    <property type="entry name" value="Gln_synth/guanido_kin_cat_dom"/>
</dbReference>
<dbReference type="GO" id="GO:0016874">
    <property type="term" value="F:ligase activity"/>
    <property type="evidence" value="ECO:0007669"/>
    <property type="project" value="UniProtKB-KW"/>
</dbReference>
<dbReference type="EMBL" id="JACSQG010000001">
    <property type="protein sequence ID" value="MBD7976388.1"/>
    <property type="molecule type" value="Genomic_DNA"/>
</dbReference>
<accession>A0ABR8TKT2</accession>
<organism evidence="1 2">
    <name type="scientific">Serpens gallinarum</name>
    <dbReference type="NCBI Taxonomy" id="2763075"/>
    <lineage>
        <taxon>Bacteria</taxon>
        <taxon>Pseudomonadati</taxon>
        <taxon>Pseudomonadota</taxon>
        <taxon>Gammaproteobacteria</taxon>
        <taxon>Pseudomonadales</taxon>
        <taxon>Pseudomonadaceae</taxon>
        <taxon>Pseudomonas</taxon>
    </lineage>
</organism>
<dbReference type="SUPFAM" id="SSF55931">
    <property type="entry name" value="Glutamine synthetase/guanido kinase"/>
    <property type="match status" value="1"/>
</dbReference>
<gene>
    <name evidence="1" type="ORF">H9642_04210</name>
</gene>
<sequence>MPQPKAMPLFGIEFEYLLIDSGGPQAGRIRDFTNLDFLELSALLADKPGLDDPELAAGDMGIRSGYWYLEGDERAHPDGSFSTLAVKGIEIRTPPRPGVEAALACLLDIETQLSQRLAAHGLGLAIAALNPRHARYDFDTPLNAFEHQLRAEDHEYDGSEIATLTFGPDINLSMPDWDFDQNLNAARKLNYYAPFIVPFSFNSPWYAGAPWHGWSRRTWMRCAHRPAVKLFVDPADFPVLARESTLVRPARLTREIGRIEFKAFDAMPSLELLGACCHLLMGLCLDETLPGRSEHADVDLYRIAAVKGFEEAEVAHGARRTLAAAQQALAQAGDPVSAKTLAPLENTLASHTLPAHALLASGRMYQPGGLAQRESNYS</sequence>
<name>A0ABR8TKT2_9PSED</name>
<comment type="caution">
    <text evidence="1">The sequence shown here is derived from an EMBL/GenBank/DDBJ whole genome shotgun (WGS) entry which is preliminary data.</text>
</comment>
<dbReference type="RefSeq" id="WP_251835142.1">
    <property type="nucleotide sequence ID" value="NZ_JACSQG010000001.1"/>
</dbReference>
<reference evidence="1 2" key="1">
    <citation type="submission" date="2020-08" db="EMBL/GenBank/DDBJ databases">
        <title>A Genomic Blueprint of the Chicken Gut Microbiome.</title>
        <authorList>
            <person name="Gilroy R."/>
            <person name="Ravi A."/>
            <person name="Getino M."/>
            <person name="Pursley I."/>
            <person name="Horton D.L."/>
            <person name="Alikhan N.-F."/>
            <person name="Baker D."/>
            <person name="Gharbi K."/>
            <person name="Hall N."/>
            <person name="Watson M."/>
            <person name="Adriaenssens E.M."/>
            <person name="Foster-Nyarko E."/>
            <person name="Jarju S."/>
            <person name="Secka A."/>
            <person name="Antonio M."/>
            <person name="Oren A."/>
            <person name="Chaudhuri R."/>
            <person name="La Ragione R.M."/>
            <person name="Hildebrand F."/>
            <person name="Pallen M.J."/>
        </authorList>
    </citation>
    <scope>NUCLEOTIDE SEQUENCE [LARGE SCALE GENOMIC DNA]</scope>
    <source>
        <strain evidence="1 2">Sa2CUA2</strain>
    </source>
</reference>
<dbReference type="InterPro" id="IPR006336">
    <property type="entry name" value="GCS2"/>
</dbReference>
<dbReference type="Gene3D" id="3.30.590.20">
    <property type="match status" value="1"/>
</dbReference>
<protein>
    <submittedName>
        <fullName evidence="1">Glutamate--cysteine ligase</fullName>
    </submittedName>
</protein>
<dbReference type="Pfam" id="PF04107">
    <property type="entry name" value="GCS2"/>
    <property type="match status" value="1"/>
</dbReference>
<evidence type="ECO:0000313" key="2">
    <source>
        <dbReference type="Proteomes" id="UP000611945"/>
    </source>
</evidence>
<keyword evidence="1" id="KW-0436">Ligase</keyword>
<proteinExistence type="predicted"/>
<dbReference type="Proteomes" id="UP000611945">
    <property type="component" value="Unassembled WGS sequence"/>
</dbReference>